<dbReference type="PROSITE" id="PS50943">
    <property type="entry name" value="HTH_CROC1"/>
    <property type="match status" value="1"/>
</dbReference>
<dbReference type="PANTHER" id="PTHR46558">
    <property type="entry name" value="TRACRIPTIONAL REGULATORY PROTEIN-RELATED-RELATED"/>
    <property type="match status" value="1"/>
</dbReference>
<dbReference type="Pfam" id="PF01381">
    <property type="entry name" value="HTH_3"/>
    <property type="match status" value="1"/>
</dbReference>
<feature type="domain" description="HTH cro/C1-type" evidence="2">
    <location>
        <begin position="45"/>
        <end position="99"/>
    </location>
</feature>
<proteinExistence type="predicted"/>
<sequence>MLLLSQDIADKTQVLFIGHIILHNDNKKISIELKEGIFMAVTNNIREIREQRGIYQDDLAAAIGYSTKTVGRIERGDSTPSAEFMLRISKYFNMLVEDVFHVED</sequence>
<gene>
    <name evidence="3" type="ORF">RTSSTS7063_00982</name>
</gene>
<evidence type="ECO:0000313" key="3">
    <source>
        <dbReference type="EMBL" id="VUX02803.1"/>
    </source>
</evidence>
<dbReference type="Proteomes" id="UP000363661">
    <property type="component" value="Unassembled WGS sequence"/>
</dbReference>
<dbReference type="CDD" id="cd00093">
    <property type="entry name" value="HTH_XRE"/>
    <property type="match status" value="1"/>
</dbReference>
<dbReference type="InterPro" id="IPR001387">
    <property type="entry name" value="Cro/C1-type_HTH"/>
</dbReference>
<dbReference type="EMBL" id="CABHNA010000040">
    <property type="protein sequence ID" value="VUX02803.1"/>
    <property type="molecule type" value="Genomic_DNA"/>
</dbReference>
<keyword evidence="1" id="KW-0238">DNA-binding</keyword>
<reference evidence="3 4" key="1">
    <citation type="submission" date="2019-07" db="EMBL/GenBank/DDBJ databases">
        <authorList>
            <person name="Hibberd C M."/>
            <person name="Gehrig L. J."/>
            <person name="Chang H.-W."/>
            <person name="Venkatesh S."/>
        </authorList>
    </citation>
    <scope>NUCLEOTIDE SEQUENCE [LARGE SCALE GENOMIC DNA]</scope>
    <source>
        <strain evidence="3">Ruminococcus_torques_SSTS_Bg7063</strain>
    </source>
</reference>
<evidence type="ECO:0000256" key="1">
    <source>
        <dbReference type="ARBA" id="ARBA00023125"/>
    </source>
</evidence>
<accession>A0A564T654</accession>
<dbReference type="InterPro" id="IPR010982">
    <property type="entry name" value="Lambda_DNA-bd_dom_sf"/>
</dbReference>
<dbReference type="PANTHER" id="PTHR46558:SF4">
    <property type="entry name" value="DNA-BIDING PHAGE PROTEIN"/>
    <property type="match status" value="1"/>
</dbReference>
<protein>
    <submittedName>
        <fullName evidence="3">Helix-turn-helix</fullName>
    </submittedName>
</protein>
<name>A0A564T654_9FIRM</name>
<dbReference type="Gene3D" id="1.10.260.40">
    <property type="entry name" value="lambda repressor-like DNA-binding domains"/>
    <property type="match status" value="1"/>
</dbReference>
<dbReference type="GO" id="GO:0003677">
    <property type="term" value="F:DNA binding"/>
    <property type="evidence" value="ECO:0007669"/>
    <property type="project" value="UniProtKB-KW"/>
</dbReference>
<organism evidence="3 4">
    <name type="scientific">[Ruminococcus] torques</name>
    <dbReference type="NCBI Taxonomy" id="33039"/>
    <lineage>
        <taxon>Bacteria</taxon>
        <taxon>Bacillati</taxon>
        <taxon>Bacillota</taxon>
        <taxon>Clostridia</taxon>
        <taxon>Lachnospirales</taxon>
        <taxon>Lachnospiraceae</taxon>
        <taxon>Mediterraneibacter</taxon>
    </lineage>
</organism>
<dbReference type="SUPFAM" id="SSF47413">
    <property type="entry name" value="lambda repressor-like DNA-binding domains"/>
    <property type="match status" value="1"/>
</dbReference>
<evidence type="ECO:0000313" key="4">
    <source>
        <dbReference type="Proteomes" id="UP000363661"/>
    </source>
</evidence>
<dbReference type="SMART" id="SM00530">
    <property type="entry name" value="HTH_XRE"/>
    <property type="match status" value="1"/>
</dbReference>
<evidence type="ECO:0000259" key="2">
    <source>
        <dbReference type="PROSITE" id="PS50943"/>
    </source>
</evidence>
<keyword evidence="4" id="KW-1185">Reference proteome</keyword>
<dbReference type="AlphaFoldDB" id="A0A564T654"/>